<name>A0A8S5P225_9CAUD</name>
<protein>
    <submittedName>
        <fullName evidence="1">Uncharacterized protein</fullName>
    </submittedName>
</protein>
<sequence>MLIVAWLPLNHVLSIANVLPYVNTFYEKSQRFFNIFHHIY</sequence>
<reference evidence="1" key="1">
    <citation type="journal article" date="2021" name="Proc. Natl. Acad. Sci. U.S.A.">
        <title>A Catalog of Tens of Thousands of Viruses from Human Metagenomes Reveals Hidden Associations with Chronic Diseases.</title>
        <authorList>
            <person name="Tisza M.J."/>
            <person name="Buck C.B."/>
        </authorList>
    </citation>
    <scope>NUCLEOTIDE SEQUENCE</scope>
    <source>
        <strain evidence="1">Ctg2r17</strain>
    </source>
</reference>
<proteinExistence type="predicted"/>
<dbReference type="EMBL" id="BK015303">
    <property type="protein sequence ID" value="DAE00507.1"/>
    <property type="molecule type" value="Genomic_DNA"/>
</dbReference>
<evidence type="ECO:0000313" key="1">
    <source>
        <dbReference type="EMBL" id="DAE00507.1"/>
    </source>
</evidence>
<organism evidence="1">
    <name type="scientific">Siphoviridae sp. ctg2r17</name>
    <dbReference type="NCBI Taxonomy" id="2825601"/>
    <lineage>
        <taxon>Viruses</taxon>
        <taxon>Duplodnaviria</taxon>
        <taxon>Heunggongvirae</taxon>
        <taxon>Uroviricota</taxon>
        <taxon>Caudoviricetes</taxon>
    </lineage>
</organism>
<accession>A0A8S5P225</accession>